<dbReference type="InterPro" id="IPR011989">
    <property type="entry name" value="ARM-like"/>
</dbReference>
<dbReference type="PANTHER" id="PTHR12697">
    <property type="entry name" value="PBS LYASE HEAT-LIKE PROTEIN"/>
    <property type="match status" value="1"/>
</dbReference>
<dbReference type="GO" id="GO:0016491">
    <property type="term" value="F:oxidoreductase activity"/>
    <property type="evidence" value="ECO:0007669"/>
    <property type="project" value="TreeGrafter"/>
</dbReference>
<dbReference type="SMART" id="SM00567">
    <property type="entry name" value="EZ_HEAT"/>
    <property type="match status" value="10"/>
</dbReference>
<dbReference type="SMART" id="SM00185">
    <property type="entry name" value="ARM"/>
    <property type="match status" value="3"/>
</dbReference>
<dbReference type="PANTHER" id="PTHR12697:SF5">
    <property type="entry name" value="DEOXYHYPUSINE HYDROXYLASE"/>
    <property type="match status" value="1"/>
</dbReference>
<dbReference type="AlphaFoldDB" id="A0A1E3XA41"/>
<dbReference type="Gene3D" id="1.25.10.10">
    <property type="entry name" value="Leucine-rich Repeat Variant"/>
    <property type="match status" value="4"/>
</dbReference>
<keyword evidence="4" id="KW-0175">Coiled coil</keyword>
<dbReference type="InterPro" id="IPR000225">
    <property type="entry name" value="Armadillo"/>
</dbReference>
<dbReference type="Pfam" id="PF13646">
    <property type="entry name" value="HEAT_2"/>
    <property type="match status" value="3"/>
</dbReference>
<dbReference type="Proteomes" id="UP000094056">
    <property type="component" value="Unassembled WGS sequence"/>
</dbReference>
<sequence>MFAIENKQVNAKEPKSNTKTSRDVSPELRIKIDEWMKLLYSKDPEIRSSAIISLLGLKLPTVYDSLIDILKNSTNEDVRISLIKAFDFAGDDKALDCMIELLASENEAIRIASANALGNMRTKKAIEEMIDVLLNTRKPVGSRILIASALAKTHSREAVEPLISLLESSNNDLRVSARDALMEITKQSDGNTKAFWYEWWNRNKVKTREQWLEDIVDKLEEDLKKLKEQNSGLRNEIAKKTIKILETSKEKDDISQLLDAVNSEYPEVRIFAAKELANHKDPGVIKIFIDLISNIDIEIRVLAAKVLGEIGDVSELKYLILALKDEEAKVRESAARAMGKLGKKEAMVDLLSALNDPESSIVCVAAESLGEIKANEAVDPLISLLSSEDPRVKESAIVALGKLQDKRAIDPLINSLKDGEERVRWYAADSLGKIGVKKAVLPLIDLLSDKSDRVRESTATALGQIGDESAIEALIKLLKDRDDRVAEKAADALLSIESKNFEVLDSIVDAFYAGEDYKRTKEILEKQVNDFENLPEYSHALWQSKLKLAKLHLSLNDCQQAILLYEELVQHFEDDTEIKHEFVHCLKEAKQYDKLLNFLSLWVSNLLTDNRLWWREIYEIVEGYFKEGDFDRVIELVNNYEKQNPYMGGSELKSKFHDLRKKCMETTVSRNKESKDPLKK</sequence>
<gene>
    <name evidence="6" type="ORF">SCARUB_03046</name>
</gene>
<evidence type="ECO:0000256" key="4">
    <source>
        <dbReference type="SAM" id="Coils"/>
    </source>
</evidence>
<dbReference type="PROSITE" id="PS50176">
    <property type="entry name" value="ARM_REPEAT"/>
    <property type="match status" value="1"/>
</dbReference>
<dbReference type="InterPro" id="IPR004155">
    <property type="entry name" value="PBS_lyase_HEAT"/>
</dbReference>
<keyword evidence="6" id="KW-0456">Lyase</keyword>
<organism evidence="6 7">
    <name type="scientific">Candidatus Scalindua rubra</name>
    <dbReference type="NCBI Taxonomy" id="1872076"/>
    <lineage>
        <taxon>Bacteria</taxon>
        <taxon>Pseudomonadati</taxon>
        <taxon>Planctomycetota</taxon>
        <taxon>Candidatus Brocadiia</taxon>
        <taxon>Candidatus Brocadiales</taxon>
        <taxon>Candidatus Scalinduaceae</taxon>
        <taxon>Candidatus Scalindua</taxon>
    </lineage>
</organism>
<protein>
    <recommendedName>
        <fullName evidence="3">Protein unc-45 homolog B</fullName>
    </recommendedName>
</protein>
<evidence type="ECO:0000256" key="5">
    <source>
        <dbReference type="SAM" id="MobiDB-lite"/>
    </source>
</evidence>
<feature type="coiled-coil region" evidence="4">
    <location>
        <begin position="209"/>
        <end position="243"/>
    </location>
</feature>
<reference evidence="6 7" key="1">
    <citation type="submission" date="2016-07" db="EMBL/GenBank/DDBJ databases">
        <title>Draft genome of Scalindua rubra, obtained from a brine-seawater interface in the Red Sea, sheds light on salt adaptation in anammox bacteria.</title>
        <authorList>
            <person name="Speth D.R."/>
            <person name="Lagkouvardos I."/>
            <person name="Wang Y."/>
            <person name="Qian P.-Y."/>
            <person name="Dutilh B.E."/>
            <person name="Jetten M.S."/>
        </authorList>
    </citation>
    <scope>NUCLEOTIDE SEQUENCE [LARGE SCALE GENOMIC DNA]</scope>
    <source>
        <strain evidence="6">BSI-1</strain>
    </source>
</reference>
<comment type="subcellular location">
    <subcellularLocation>
        <location evidence="1">Cytoplasm</location>
        <location evidence="1">Myofibril</location>
        <location evidence="1">Sarcomere</location>
        <location evidence="1">A band</location>
    </subcellularLocation>
    <subcellularLocation>
        <location evidence="2">Cytoplasm</location>
        <location evidence="2">Myofibril</location>
        <location evidence="2">Sarcomere</location>
        <location evidence="2">Z line</location>
    </subcellularLocation>
</comment>
<feature type="region of interest" description="Disordered" evidence="5">
    <location>
        <begin position="1"/>
        <end position="23"/>
    </location>
</feature>
<evidence type="ECO:0000313" key="7">
    <source>
        <dbReference type="Proteomes" id="UP000094056"/>
    </source>
</evidence>
<evidence type="ECO:0000256" key="1">
    <source>
        <dbReference type="ARBA" id="ARBA00004161"/>
    </source>
</evidence>
<comment type="caution">
    <text evidence="6">The sequence shown here is derived from an EMBL/GenBank/DDBJ whole genome shotgun (WGS) entry which is preliminary data.</text>
</comment>
<dbReference type="InterPro" id="IPR016024">
    <property type="entry name" value="ARM-type_fold"/>
</dbReference>
<dbReference type="EMBL" id="MAYW01000092">
    <property type="protein sequence ID" value="ODS31834.1"/>
    <property type="molecule type" value="Genomic_DNA"/>
</dbReference>
<evidence type="ECO:0000256" key="3">
    <source>
        <dbReference type="ARBA" id="ARBA00020768"/>
    </source>
</evidence>
<accession>A0A1E3XA41</accession>
<dbReference type="Gene3D" id="1.25.40.10">
    <property type="entry name" value="Tetratricopeptide repeat domain"/>
    <property type="match status" value="1"/>
</dbReference>
<dbReference type="GO" id="GO:0016829">
    <property type="term" value="F:lyase activity"/>
    <property type="evidence" value="ECO:0007669"/>
    <property type="project" value="UniProtKB-KW"/>
</dbReference>
<proteinExistence type="predicted"/>
<evidence type="ECO:0000256" key="2">
    <source>
        <dbReference type="ARBA" id="ARBA00004216"/>
    </source>
</evidence>
<name>A0A1E3XA41_9BACT</name>
<dbReference type="SUPFAM" id="SSF48452">
    <property type="entry name" value="TPR-like"/>
    <property type="match status" value="1"/>
</dbReference>
<dbReference type="SUPFAM" id="SSF48371">
    <property type="entry name" value="ARM repeat"/>
    <property type="match status" value="2"/>
</dbReference>
<evidence type="ECO:0000313" key="6">
    <source>
        <dbReference type="EMBL" id="ODS31834.1"/>
    </source>
</evidence>
<dbReference type="InterPro" id="IPR011990">
    <property type="entry name" value="TPR-like_helical_dom_sf"/>
</dbReference>
<feature type="compositionally biased region" description="Basic and acidic residues" evidence="5">
    <location>
        <begin position="10"/>
        <end position="23"/>
    </location>
</feature>